<evidence type="ECO:0000313" key="2">
    <source>
        <dbReference type="Proteomes" id="UP000660611"/>
    </source>
</evidence>
<protein>
    <submittedName>
        <fullName evidence="1">Uncharacterized protein</fullName>
    </submittedName>
</protein>
<reference evidence="1" key="1">
    <citation type="submission" date="2021-01" db="EMBL/GenBank/DDBJ databases">
        <title>Whole genome shotgun sequence of Dactylosporangium siamense NBRC 106093.</title>
        <authorList>
            <person name="Komaki H."/>
            <person name="Tamura T."/>
        </authorList>
    </citation>
    <scope>NUCLEOTIDE SEQUENCE</scope>
    <source>
        <strain evidence="1">NBRC 106093</strain>
    </source>
</reference>
<dbReference type="Proteomes" id="UP000660611">
    <property type="component" value="Unassembled WGS sequence"/>
</dbReference>
<sequence>MSLLAMQAPDHYGGGRTFTTWSYRVVEAMARLEYDVRFADPDGATNTPCARASRPACPTPCHTWSPSRPSPAAAPR</sequence>
<proteinExistence type="predicted"/>
<evidence type="ECO:0000313" key="1">
    <source>
        <dbReference type="EMBL" id="GIG44270.1"/>
    </source>
</evidence>
<gene>
    <name evidence="1" type="ORF">Dsi01nite_023110</name>
</gene>
<dbReference type="AlphaFoldDB" id="A0A919PKS6"/>
<accession>A0A919PKS6</accession>
<dbReference type="EMBL" id="BONQ01000033">
    <property type="protein sequence ID" value="GIG44270.1"/>
    <property type="molecule type" value="Genomic_DNA"/>
</dbReference>
<name>A0A919PKS6_9ACTN</name>
<organism evidence="1 2">
    <name type="scientific">Dactylosporangium siamense</name>
    <dbReference type="NCBI Taxonomy" id="685454"/>
    <lineage>
        <taxon>Bacteria</taxon>
        <taxon>Bacillati</taxon>
        <taxon>Actinomycetota</taxon>
        <taxon>Actinomycetes</taxon>
        <taxon>Micromonosporales</taxon>
        <taxon>Micromonosporaceae</taxon>
        <taxon>Dactylosporangium</taxon>
    </lineage>
</organism>
<keyword evidence="2" id="KW-1185">Reference proteome</keyword>
<comment type="caution">
    <text evidence="1">The sequence shown here is derived from an EMBL/GenBank/DDBJ whole genome shotgun (WGS) entry which is preliminary data.</text>
</comment>